<dbReference type="Pfam" id="PF25597">
    <property type="entry name" value="SH3_retrovirus"/>
    <property type="match status" value="1"/>
</dbReference>
<feature type="compositionally biased region" description="Basic and acidic residues" evidence="1">
    <location>
        <begin position="218"/>
        <end position="241"/>
    </location>
</feature>
<dbReference type="InterPro" id="IPR057670">
    <property type="entry name" value="SH3_retrovirus"/>
</dbReference>
<dbReference type="InterPro" id="IPR036397">
    <property type="entry name" value="RNaseH_sf"/>
</dbReference>
<dbReference type="InterPro" id="IPR001584">
    <property type="entry name" value="Integrase_cat-core"/>
</dbReference>
<feature type="domain" description="Integrase catalytic" evidence="2">
    <location>
        <begin position="1"/>
        <end position="65"/>
    </location>
</feature>
<protein>
    <recommendedName>
        <fullName evidence="2">Integrase catalytic domain-containing protein</fullName>
    </recommendedName>
</protein>
<evidence type="ECO:0000313" key="3">
    <source>
        <dbReference type="EMBL" id="GFA96788.1"/>
    </source>
</evidence>
<organism evidence="3">
    <name type="scientific">Tanacetum cinerariifolium</name>
    <name type="common">Dalmatian daisy</name>
    <name type="synonym">Chrysanthemum cinerariifolium</name>
    <dbReference type="NCBI Taxonomy" id="118510"/>
    <lineage>
        <taxon>Eukaryota</taxon>
        <taxon>Viridiplantae</taxon>
        <taxon>Streptophyta</taxon>
        <taxon>Embryophyta</taxon>
        <taxon>Tracheophyta</taxon>
        <taxon>Spermatophyta</taxon>
        <taxon>Magnoliopsida</taxon>
        <taxon>eudicotyledons</taxon>
        <taxon>Gunneridae</taxon>
        <taxon>Pentapetalae</taxon>
        <taxon>asterids</taxon>
        <taxon>campanulids</taxon>
        <taxon>Asterales</taxon>
        <taxon>Asteraceae</taxon>
        <taxon>Asteroideae</taxon>
        <taxon>Anthemideae</taxon>
        <taxon>Anthemidinae</taxon>
        <taxon>Tanacetum</taxon>
    </lineage>
</organism>
<dbReference type="PANTHER" id="PTHR42648:SF32">
    <property type="entry name" value="RIBONUCLEASE H-LIKE DOMAIN, GAG-PRE-INTEGRASE DOMAIN PROTEIN-RELATED"/>
    <property type="match status" value="1"/>
</dbReference>
<name>A0A699KIS9_TANCI</name>
<reference evidence="3" key="1">
    <citation type="journal article" date="2019" name="Sci. Rep.">
        <title>Draft genome of Tanacetum cinerariifolium, the natural source of mosquito coil.</title>
        <authorList>
            <person name="Yamashiro T."/>
            <person name="Shiraishi A."/>
            <person name="Satake H."/>
            <person name="Nakayama K."/>
        </authorList>
    </citation>
    <scope>NUCLEOTIDE SEQUENCE</scope>
</reference>
<gene>
    <name evidence="3" type="ORF">Tci_668760</name>
</gene>
<comment type="caution">
    <text evidence="3">The sequence shown here is derived from an EMBL/GenBank/DDBJ whole genome shotgun (WGS) entry which is preliminary data.</text>
</comment>
<dbReference type="EMBL" id="BKCJ010524044">
    <property type="protein sequence ID" value="GFA96788.1"/>
    <property type="molecule type" value="Genomic_DNA"/>
</dbReference>
<dbReference type="InterPro" id="IPR012337">
    <property type="entry name" value="RNaseH-like_sf"/>
</dbReference>
<dbReference type="PROSITE" id="PS50994">
    <property type="entry name" value="INTEGRASE"/>
    <property type="match status" value="1"/>
</dbReference>
<dbReference type="SUPFAM" id="SSF53098">
    <property type="entry name" value="Ribonuclease H-like"/>
    <property type="match status" value="1"/>
</dbReference>
<accession>A0A699KIS9</accession>
<evidence type="ECO:0000259" key="2">
    <source>
        <dbReference type="PROSITE" id="PS50994"/>
    </source>
</evidence>
<sequence length="358" mass="40700">MYCLVLTDDYSRFTWFFFLASKDETSAILKTFITVIENLVDHKVKVIRCDNGTKFKNREMNQFCEMKEAVNTACYVQNRVLVVKPRNKTSYEPFHGGTSALSFMRPFGCLVAIVNIKDHLGKFDGKADEGFFVGYSLNSKAFRIFNNRTRIMEENLHIKFRNQSNGNAGTKAFDDAGKASMEIVPCKDYILLPLWIADPLISQESKSSQHHGFQPSSDDGKKVNKDSRQESECKDQEKENNDNITNYVNVAGIYRVNVVSANTNNELSFDPKMPELEDISIFTFSNEDEDDGADADMNNLDTTIQVSPTPTTRIHKDHPLDQVIGDLHSTTLTRNISKNLEEHGFVTTIHQRTNHKDL</sequence>
<dbReference type="InterPro" id="IPR039537">
    <property type="entry name" value="Retrotran_Ty1/copia-like"/>
</dbReference>
<proteinExistence type="predicted"/>
<evidence type="ECO:0000256" key="1">
    <source>
        <dbReference type="SAM" id="MobiDB-lite"/>
    </source>
</evidence>
<feature type="region of interest" description="Disordered" evidence="1">
    <location>
        <begin position="206"/>
        <end position="241"/>
    </location>
</feature>
<dbReference type="GO" id="GO:0003676">
    <property type="term" value="F:nucleic acid binding"/>
    <property type="evidence" value="ECO:0007669"/>
    <property type="project" value="InterPro"/>
</dbReference>
<dbReference type="Gene3D" id="3.30.420.10">
    <property type="entry name" value="Ribonuclease H-like superfamily/Ribonuclease H"/>
    <property type="match status" value="1"/>
</dbReference>
<dbReference type="GO" id="GO:0015074">
    <property type="term" value="P:DNA integration"/>
    <property type="evidence" value="ECO:0007669"/>
    <property type="project" value="InterPro"/>
</dbReference>
<dbReference type="AlphaFoldDB" id="A0A699KIS9"/>
<feature type="compositionally biased region" description="Polar residues" evidence="1">
    <location>
        <begin position="206"/>
        <end position="217"/>
    </location>
</feature>
<dbReference type="Pfam" id="PF00665">
    <property type="entry name" value="rve"/>
    <property type="match status" value="1"/>
</dbReference>
<dbReference type="PANTHER" id="PTHR42648">
    <property type="entry name" value="TRANSPOSASE, PUTATIVE-RELATED"/>
    <property type="match status" value="1"/>
</dbReference>